<feature type="region of interest" description="Disordered" evidence="2">
    <location>
        <begin position="317"/>
        <end position="346"/>
    </location>
</feature>
<comment type="caution">
    <text evidence="5">The sequence shown here is derived from an EMBL/GenBank/DDBJ whole genome shotgun (WGS) entry which is preliminary data.</text>
</comment>
<accession>A0ABR3ISR9</accession>
<evidence type="ECO:0000259" key="4">
    <source>
        <dbReference type="Pfam" id="PF13600"/>
    </source>
</evidence>
<evidence type="ECO:0000313" key="6">
    <source>
        <dbReference type="Proteomes" id="UP001556367"/>
    </source>
</evidence>
<name>A0ABR3ISR9_9AGAR</name>
<evidence type="ECO:0000256" key="2">
    <source>
        <dbReference type="SAM" id="MobiDB-lite"/>
    </source>
</evidence>
<protein>
    <recommendedName>
        <fullName evidence="7">Mucoidy inhibitor A</fullName>
    </recommendedName>
</protein>
<dbReference type="PANTHER" id="PTHR31005:SF8">
    <property type="entry name" value="DUF4139 DOMAIN-CONTAINING PROTEIN"/>
    <property type="match status" value="1"/>
</dbReference>
<dbReference type="Proteomes" id="UP001556367">
    <property type="component" value="Unassembled WGS sequence"/>
</dbReference>
<proteinExistence type="predicted"/>
<keyword evidence="6" id="KW-1185">Reference proteome</keyword>
<dbReference type="Pfam" id="PF13598">
    <property type="entry name" value="DUF4139"/>
    <property type="match status" value="1"/>
</dbReference>
<feature type="domain" description="DUF4139" evidence="3">
    <location>
        <begin position="208"/>
        <end position="503"/>
    </location>
</feature>
<feature type="domain" description="DUF4140" evidence="4">
    <location>
        <begin position="27"/>
        <end position="126"/>
    </location>
</feature>
<dbReference type="PANTHER" id="PTHR31005">
    <property type="entry name" value="DUF4139 DOMAIN-CONTAINING PROTEIN"/>
    <property type="match status" value="1"/>
</dbReference>
<reference evidence="6" key="1">
    <citation type="submission" date="2024-06" db="EMBL/GenBank/DDBJ databases">
        <title>Multi-omics analyses provide insights into the biosynthesis of the anticancer antibiotic pleurotin in Hohenbuehelia grisea.</title>
        <authorList>
            <person name="Weaver J.A."/>
            <person name="Alberti F."/>
        </authorList>
    </citation>
    <scope>NUCLEOTIDE SEQUENCE [LARGE SCALE GENOMIC DNA]</scope>
    <source>
        <strain evidence="6">T-177</strain>
    </source>
</reference>
<evidence type="ECO:0000256" key="1">
    <source>
        <dbReference type="SAM" id="Coils"/>
    </source>
</evidence>
<sequence length="598" mass="64043">MSSSSSKLESSHAIELVSVEASKIKNVSLYTGRAEVTRVYPFEAKAGKNKVKISGLPSVLHVNSLRVRVEGQGTGTIHGVSVIPTPTIDGTASSDGSLPALVDEQRELEMSLTRAKKFSASLDTYLSTVTPDRISAENLAKTFEEMEITAKKLDTNIVELEKKLKDVAERLNAEYEKEQARSSQEGGDLGKTVVVDVLAVNDGNIEIALIYAVNTANWTSGYDIRVDTQSKEQPVTLIYKAAITQLTGESWDDVPLSLENICPTPGIGLPTLGQWRLTAIRGSPASQPLAPPSLGRRRTSLIALSGRETESDISFEEIESEKDSLPRSTTNTGVDGVVEKTGPSTTYQVPGTVSVPSDGHPHDVVITELKLAANMSWVCVPRIDTRVHLKANVKNDSDILLLPGTANVFVDGSFISKSEIPLVKPKVSFDCSLGIDPSIRITCHPLSCTSSQSGLFYARSVTRSYAQKLTVHNTKDTDIEKLTILDHVPIPEDSQINVRLMNPALTLPTLAKPAPGATTSGGKGASQEKADVLVPPPAIVAEGVIAQWAHADEPDVDAASLGRDGKFAWVCALPPQAKVDMLSQWEVTAPASLTLSGL</sequence>
<dbReference type="InterPro" id="IPR025554">
    <property type="entry name" value="DUF4140"/>
</dbReference>
<gene>
    <name evidence="5" type="ORF">HGRIS_012523</name>
</gene>
<evidence type="ECO:0008006" key="7">
    <source>
        <dbReference type="Google" id="ProtNLM"/>
    </source>
</evidence>
<dbReference type="InterPro" id="IPR037291">
    <property type="entry name" value="DUF4139"/>
</dbReference>
<dbReference type="InterPro" id="IPR011935">
    <property type="entry name" value="CHP02231"/>
</dbReference>
<feature type="coiled-coil region" evidence="1">
    <location>
        <begin position="136"/>
        <end position="185"/>
    </location>
</feature>
<keyword evidence="1" id="KW-0175">Coiled coil</keyword>
<organism evidence="5 6">
    <name type="scientific">Hohenbuehelia grisea</name>
    <dbReference type="NCBI Taxonomy" id="104357"/>
    <lineage>
        <taxon>Eukaryota</taxon>
        <taxon>Fungi</taxon>
        <taxon>Dikarya</taxon>
        <taxon>Basidiomycota</taxon>
        <taxon>Agaricomycotina</taxon>
        <taxon>Agaricomycetes</taxon>
        <taxon>Agaricomycetidae</taxon>
        <taxon>Agaricales</taxon>
        <taxon>Pleurotineae</taxon>
        <taxon>Pleurotaceae</taxon>
        <taxon>Hohenbuehelia</taxon>
    </lineage>
</organism>
<evidence type="ECO:0000313" key="5">
    <source>
        <dbReference type="EMBL" id="KAL0946271.1"/>
    </source>
</evidence>
<dbReference type="EMBL" id="JASNQZ010000015">
    <property type="protein sequence ID" value="KAL0946271.1"/>
    <property type="molecule type" value="Genomic_DNA"/>
</dbReference>
<dbReference type="Pfam" id="PF13600">
    <property type="entry name" value="DUF4140"/>
    <property type="match status" value="1"/>
</dbReference>
<evidence type="ECO:0000259" key="3">
    <source>
        <dbReference type="Pfam" id="PF13598"/>
    </source>
</evidence>
<dbReference type="NCBIfam" id="TIGR02231">
    <property type="entry name" value="mucoidy inhibitor MuiA family protein"/>
    <property type="match status" value="1"/>
</dbReference>